<accession>A0A8J3C5J5</accession>
<evidence type="ECO:0000256" key="1">
    <source>
        <dbReference type="SAM" id="MobiDB-lite"/>
    </source>
</evidence>
<keyword evidence="4" id="KW-1185">Reference proteome</keyword>
<evidence type="ECO:0008006" key="5">
    <source>
        <dbReference type="Google" id="ProtNLM"/>
    </source>
</evidence>
<feature type="region of interest" description="Disordered" evidence="1">
    <location>
        <begin position="302"/>
        <end position="436"/>
    </location>
</feature>
<feature type="transmembrane region" description="Helical" evidence="2">
    <location>
        <begin position="57"/>
        <end position="77"/>
    </location>
</feature>
<evidence type="ECO:0000313" key="3">
    <source>
        <dbReference type="EMBL" id="GGL12578.1"/>
    </source>
</evidence>
<keyword evidence="2" id="KW-0472">Membrane</keyword>
<feature type="transmembrane region" description="Helical" evidence="2">
    <location>
        <begin position="206"/>
        <end position="224"/>
    </location>
</feature>
<dbReference type="AlphaFoldDB" id="A0A8J3C5J5"/>
<dbReference type="Pfam" id="PF19590">
    <property type="entry name" value="TrbL_3"/>
    <property type="match status" value="1"/>
</dbReference>
<evidence type="ECO:0000313" key="4">
    <source>
        <dbReference type="Proteomes" id="UP000656042"/>
    </source>
</evidence>
<comment type="caution">
    <text evidence="3">The sequence shown here is derived from an EMBL/GenBank/DDBJ whole genome shotgun (WGS) entry which is preliminary data.</text>
</comment>
<sequence>MTDWLISGLIDAIVTWLAAVIIAGLNILWDLLSATAFTSPDVTLLPQVQSVSRTSLAIVNTCYVLALLWMAILVLGRDTLQSRYGPGELIPRLVIGLIGANLAMPLCSQLIGLANAVTTALTSQAITAPGSLRQMRQIVTGSLAGPPGTDPGGFLLILIGLVIAVMVAMLLVQWIVRVGVLIVAVGIAPIALALHGTPQTEPAAKLWWRTMLGVLGIVVVQAVALHTTMTVFLGPQADLPALGLPGKTGTVMTLLIVLCLLWAILKIPSMMRRYVTRSSPSPVATMVRVLLVQQLTRGVRRGIGRAGAARTAAGRGPGRQDLPWPIGPSGRGGNRPVPPPAASARPATVRTLSPLTERPASPSPRRASRPDRVPSRPPAGAGPGVVGTAYPTGRPVRPYTPDEIAGGVDVYTRSLRRRAATAPSRGTAAPSGRNRS</sequence>
<reference evidence="3" key="2">
    <citation type="submission" date="2020-09" db="EMBL/GenBank/DDBJ databases">
        <authorList>
            <person name="Sun Q."/>
            <person name="Zhou Y."/>
        </authorList>
    </citation>
    <scope>NUCLEOTIDE SEQUENCE</scope>
    <source>
        <strain evidence="3">CGMCC 4.7299</strain>
    </source>
</reference>
<keyword evidence="2" id="KW-1133">Transmembrane helix</keyword>
<feature type="transmembrane region" description="Helical" evidence="2">
    <location>
        <begin position="112"/>
        <end position="132"/>
    </location>
</feature>
<evidence type="ECO:0000256" key="2">
    <source>
        <dbReference type="SAM" id="Phobius"/>
    </source>
</evidence>
<dbReference type="EMBL" id="BMMX01000039">
    <property type="protein sequence ID" value="GGL12578.1"/>
    <property type="molecule type" value="Genomic_DNA"/>
</dbReference>
<name>A0A8J3C5J5_9ACTN</name>
<feature type="transmembrane region" description="Helical" evidence="2">
    <location>
        <begin position="89"/>
        <end position="106"/>
    </location>
</feature>
<dbReference type="InterPro" id="IPR045782">
    <property type="entry name" value="TrbL_3"/>
</dbReference>
<feature type="transmembrane region" description="Helical" evidence="2">
    <location>
        <begin position="178"/>
        <end position="194"/>
    </location>
</feature>
<gene>
    <name evidence="3" type="ORF">GCM10012284_54040</name>
</gene>
<organism evidence="3 4">
    <name type="scientific">Mangrovihabitans endophyticus</name>
    <dbReference type="NCBI Taxonomy" id="1751298"/>
    <lineage>
        <taxon>Bacteria</taxon>
        <taxon>Bacillati</taxon>
        <taxon>Actinomycetota</taxon>
        <taxon>Actinomycetes</taxon>
        <taxon>Micromonosporales</taxon>
        <taxon>Micromonosporaceae</taxon>
        <taxon>Mangrovihabitans</taxon>
    </lineage>
</organism>
<feature type="transmembrane region" description="Helical" evidence="2">
    <location>
        <begin position="12"/>
        <end position="37"/>
    </location>
</feature>
<feature type="transmembrane region" description="Helical" evidence="2">
    <location>
        <begin position="153"/>
        <end position="172"/>
    </location>
</feature>
<dbReference type="RefSeq" id="WP_189082138.1">
    <property type="nucleotide sequence ID" value="NZ_BMMX01000039.1"/>
</dbReference>
<reference evidence="3" key="1">
    <citation type="journal article" date="2014" name="Int. J. Syst. Evol. Microbiol.">
        <title>Complete genome sequence of Corynebacterium casei LMG S-19264T (=DSM 44701T), isolated from a smear-ripened cheese.</title>
        <authorList>
            <consortium name="US DOE Joint Genome Institute (JGI-PGF)"/>
            <person name="Walter F."/>
            <person name="Albersmeier A."/>
            <person name="Kalinowski J."/>
            <person name="Ruckert C."/>
        </authorList>
    </citation>
    <scope>NUCLEOTIDE SEQUENCE</scope>
    <source>
        <strain evidence="3">CGMCC 4.7299</strain>
    </source>
</reference>
<dbReference type="Proteomes" id="UP000656042">
    <property type="component" value="Unassembled WGS sequence"/>
</dbReference>
<keyword evidence="2" id="KW-0812">Transmembrane</keyword>
<feature type="transmembrane region" description="Helical" evidence="2">
    <location>
        <begin position="244"/>
        <end position="265"/>
    </location>
</feature>
<protein>
    <recommendedName>
        <fullName evidence="5">TrbL/VirB6 plasmid conjugal transfer protein</fullName>
    </recommendedName>
</protein>
<proteinExistence type="predicted"/>
<feature type="compositionally biased region" description="Low complexity" evidence="1">
    <location>
        <begin position="342"/>
        <end position="351"/>
    </location>
</feature>